<dbReference type="GO" id="GO:0006487">
    <property type="term" value="P:protein N-linked glycosylation"/>
    <property type="evidence" value="ECO:0007669"/>
    <property type="project" value="TreeGrafter"/>
</dbReference>
<keyword evidence="7" id="KW-0328">Glycosyltransferase</keyword>
<feature type="binding site" evidence="24">
    <location>
        <position position="192"/>
    </location>
    <ligand>
        <name>Ca(2+)</name>
        <dbReference type="ChEBI" id="CHEBI:29108"/>
        <label>2</label>
    </ligand>
</feature>
<evidence type="ECO:0000256" key="19">
    <source>
        <dbReference type="ARBA" id="ARBA00023136"/>
    </source>
</evidence>
<evidence type="ECO:0000256" key="5">
    <source>
        <dbReference type="ARBA" id="ARBA00011938"/>
    </source>
</evidence>
<dbReference type="STRING" id="74873.A0A084W923"/>
<feature type="transmembrane region" description="Helical" evidence="27">
    <location>
        <begin position="997"/>
        <end position="1018"/>
    </location>
</feature>
<evidence type="ECO:0000256" key="18">
    <source>
        <dbReference type="ARBA" id="ARBA00023049"/>
    </source>
</evidence>
<feature type="transmembrane region" description="Helical" evidence="27">
    <location>
        <begin position="776"/>
        <end position="795"/>
    </location>
</feature>
<dbReference type="AlphaFoldDB" id="A0A084W923"/>
<dbReference type="SMART" id="SM00235">
    <property type="entry name" value="ZnMc"/>
    <property type="match status" value="1"/>
</dbReference>
<dbReference type="Gene3D" id="2.110.10.10">
    <property type="entry name" value="Hemopexin-like domain"/>
    <property type="match status" value="1"/>
</dbReference>
<feature type="binding site" evidence="24">
    <location>
        <position position="210"/>
    </location>
    <ligand>
        <name>Ca(2+)</name>
        <dbReference type="ChEBI" id="CHEBI:29108"/>
        <label>3</label>
    </ligand>
</feature>
<name>A0A084W923_ANOSI</name>
<feature type="transmembrane region" description="Helical" evidence="27">
    <location>
        <begin position="898"/>
        <end position="915"/>
    </location>
</feature>
<comment type="cofactor">
    <cofactor evidence="24">
        <name>Ca(2+)</name>
        <dbReference type="ChEBI" id="CHEBI:29108"/>
    </cofactor>
    <text evidence="24">Can bind about 5 Ca(2+) ions per subunit.</text>
</comment>
<accession>A0A084W923</accession>
<feature type="binding site" description="in inhibited form" evidence="24">
    <location>
        <position position="119"/>
    </location>
    <ligand>
        <name>Zn(2+)</name>
        <dbReference type="ChEBI" id="CHEBI:29105"/>
        <label>2</label>
        <note>catalytic</note>
    </ligand>
</feature>
<feature type="binding site" evidence="24">
    <location>
        <position position="268"/>
    </location>
    <ligand>
        <name>Zn(2+)</name>
        <dbReference type="ChEBI" id="CHEBI:29105"/>
        <label>2</label>
        <note>catalytic</note>
    </ligand>
</feature>
<keyword evidence="9 27" id="KW-0812">Transmembrane</keyword>
<evidence type="ECO:0000256" key="3">
    <source>
        <dbReference type="ARBA" id="ARBA00008715"/>
    </source>
</evidence>
<evidence type="ECO:0000256" key="27">
    <source>
        <dbReference type="SAM" id="Phobius"/>
    </source>
</evidence>
<dbReference type="InterPro" id="IPR001818">
    <property type="entry name" value="Pept_M10_metallopeptidase"/>
</dbReference>
<evidence type="ECO:0000256" key="22">
    <source>
        <dbReference type="ARBA" id="ARBA00030499"/>
    </source>
</evidence>
<dbReference type="SUPFAM" id="SSF55486">
    <property type="entry name" value="Metalloproteases ('zincins'), catalytic domain"/>
    <property type="match status" value="1"/>
</dbReference>
<feature type="repeat" description="Hemopexin" evidence="26">
    <location>
        <begin position="493"/>
        <end position="541"/>
    </location>
</feature>
<keyword evidence="6" id="KW-0645">Protease</keyword>
<dbReference type="Proteomes" id="UP000030765">
    <property type="component" value="Unassembled WGS sequence"/>
</dbReference>
<evidence type="ECO:0000313" key="30">
    <source>
        <dbReference type="EMBL" id="KFB46717.1"/>
    </source>
</evidence>
<comment type="pathway">
    <text evidence="2">Protein modification; protein glycosylation.</text>
</comment>
<feature type="binding site" evidence="24">
    <location>
        <position position="204"/>
    </location>
    <ligand>
        <name>Zn(2+)</name>
        <dbReference type="ChEBI" id="CHEBI:29105"/>
        <label>1</label>
    </ligand>
</feature>
<feature type="binding site" evidence="24">
    <location>
        <position position="276"/>
    </location>
    <ligand>
        <name>Zn(2+)</name>
        <dbReference type="ChEBI" id="CHEBI:29105"/>
        <label>2</label>
        <note>catalytic</note>
    </ligand>
</feature>
<feature type="binding site" evidence="24">
    <location>
        <position position="232"/>
    </location>
    <ligand>
        <name>Zn(2+)</name>
        <dbReference type="ChEBI" id="CHEBI:29105"/>
        <label>1</label>
    </ligand>
</feature>
<dbReference type="SUPFAM" id="SSF47090">
    <property type="entry name" value="PGBD-like"/>
    <property type="match status" value="1"/>
</dbReference>
<dbReference type="GO" id="GO:0042283">
    <property type="term" value="F:dolichyl pyrophosphate Glc1Man9GlcNAc2 alpha-1,3-glucosyltransferase activity"/>
    <property type="evidence" value="ECO:0007669"/>
    <property type="project" value="UniProtKB-EC"/>
</dbReference>
<dbReference type="SMART" id="SM00120">
    <property type="entry name" value="HX"/>
    <property type="match status" value="3"/>
</dbReference>
<dbReference type="VEuPathDB" id="VectorBase:ASIS013029"/>
<feature type="active site" evidence="23">
    <location>
        <position position="259"/>
    </location>
</feature>
<feature type="binding site" evidence="24">
    <location>
        <position position="234"/>
    </location>
    <ligand>
        <name>Ca(2+)</name>
        <dbReference type="ChEBI" id="CHEBI:29108"/>
        <label>3</label>
    </ligand>
</feature>
<dbReference type="Pfam" id="PF01471">
    <property type="entry name" value="PG_binding_1"/>
    <property type="match status" value="1"/>
</dbReference>
<evidence type="ECO:0000256" key="21">
    <source>
        <dbReference type="ARBA" id="ARBA00023157"/>
    </source>
</evidence>
<evidence type="ECO:0000256" key="6">
    <source>
        <dbReference type="ARBA" id="ARBA00022670"/>
    </source>
</evidence>
<keyword evidence="18" id="KW-0482">Metalloprotease</keyword>
<feature type="domain" description="Peptidase metallopeptidase" evidence="29">
    <location>
        <begin position="139"/>
        <end position="302"/>
    </location>
</feature>
<feature type="binding site" evidence="24">
    <location>
        <position position="228"/>
    </location>
    <ligand>
        <name>Ca(2+)</name>
        <dbReference type="ChEBI" id="CHEBI:29108"/>
        <label>2</label>
    </ligand>
</feature>
<dbReference type="EC" id="2.4.1.265" evidence="5"/>
<dbReference type="InterPro" id="IPR006026">
    <property type="entry name" value="Peptidase_Metallo"/>
</dbReference>
<keyword evidence="10 24" id="KW-0479">Metal-binding</keyword>
<dbReference type="OrthoDB" id="406838at2759"/>
<comment type="similarity">
    <text evidence="3">Belongs to the ALG6/ALG8 glucosyltransferase family.</text>
</comment>
<keyword evidence="17 27" id="KW-1133">Transmembrane helix</keyword>
<evidence type="ECO:0000256" key="23">
    <source>
        <dbReference type="PIRSR" id="PIRSR621190-1"/>
    </source>
</evidence>
<dbReference type="GO" id="GO:0004222">
    <property type="term" value="F:metalloendopeptidase activity"/>
    <property type="evidence" value="ECO:0007669"/>
    <property type="project" value="InterPro"/>
</dbReference>
<reference evidence="30 32" key="1">
    <citation type="journal article" date="2014" name="BMC Genomics">
        <title>Genome sequence of Anopheles sinensis provides insight into genetics basis of mosquito competence for malaria parasites.</title>
        <authorList>
            <person name="Zhou D."/>
            <person name="Zhang D."/>
            <person name="Ding G."/>
            <person name="Shi L."/>
            <person name="Hou Q."/>
            <person name="Ye Y."/>
            <person name="Xu Y."/>
            <person name="Zhou H."/>
            <person name="Xiong C."/>
            <person name="Li S."/>
            <person name="Yu J."/>
            <person name="Hong S."/>
            <person name="Yu X."/>
            <person name="Zou P."/>
            <person name="Chen C."/>
            <person name="Chang X."/>
            <person name="Wang W."/>
            <person name="Lv Y."/>
            <person name="Sun Y."/>
            <person name="Ma L."/>
            <person name="Shen B."/>
            <person name="Zhu C."/>
        </authorList>
    </citation>
    <scope>NUCLEOTIDE SEQUENCE [LARGE SCALE GENOMIC DNA]</scope>
</reference>
<feature type="binding site" evidence="24">
    <location>
        <position position="217"/>
    </location>
    <ligand>
        <name>Zn(2+)</name>
        <dbReference type="ChEBI" id="CHEBI:29105"/>
        <label>1</label>
    </ligand>
</feature>
<dbReference type="InterPro" id="IPR002477">
    <property type="entry name" value="Peptidoglycan-bd-like"/>
</dbReference>
<feature type="binding site" evidence="24">
    <location>
        <position position="262"/>
    </location>
    <ligand>
        <name>Zn(2+)</name>
        <dbReference type="ChEBI" id="CHEBI:29105"/>
        <label>2</label>
        <note>catalytic</note>
    </ligand>
</feature>
<dbReference type="GO" id="GO:0005789">
    <property type="term" value="C:endoplasmic reticulum membrane"/>
    <property type="evidence" value="ECO:0007669"/>
    <property type="project" value="UniProtKB-SubCell"/>
</dbReference>
<evidence type="ECO:0000256" key="26">
    <source>
        <dbReference type="PROSITE-ProRule" id="PRU01011"/>
    </source>
</evidence>
<evidence type="ECO:0000256" key="10">
    <source>
        <dbReference type="ARBA" id="ARBA00022723"/>
    </source>
</evidence>
<dbReference type="CDD" id="cd04278">
    <property type="entry name" value="ZnMc_MMP"/>
    <property type="match status" value="1"/>
</dbReference>
<dbReference type="InterPro" id="IPR036375">
    <property type="entry name" value="Hemopexin-like_dom_sf"/>
</dbReference>
<keyword evidence="16 24" id="KW-0106">Calcium</keyword>
<evidence type="ECO:0000256" key="1">
    <source>
        <dbReference type="ARBA" id="ARBA00004477"/>
    </source>
</evidence>
<keyword evidence="32" id="KW-1185">Reference proteome</keyword>
<keyword evidence="20" id="KW-0865">Zymogen</keyword>
<keyword evidence="13" id="KW-0378">Hydrolase</keyword>
<feature type="binding site" evidence="24">
    <location>
        <position position="402"/>
    </location>
    <ligand>
        <name>Ca(2+)</name>
        <dbReference type="ChEBI" id="CHEBI:29108"/>
        <label>5</label>
    </ligand>
</feature>
<evidence type="ECO:0000313" key="32">
    <source>
        <dbReference type="Proteomes" id="UP000030765"/>
    </source>
</evidence>
<organism evidence="30">
    <name type="scientific">Anopheles sinensis</name>
    <name type="common">Mosquito</name>
    <dbReference type="NCBI Taxonomy" id="74873"/>
    <lineage>
        <taxon>Eukaryota</taxon>
        <taxon>Metazoa</taxon>
        <taxon>Ecdysozoa</taxon>
        <taxon>Arthropoda</taxon>
        <taxon>Hexapoda</taxon>
        <taxon>Insecta</taxon>
        <taxon>Pterygota</taxon>
        <taxon>Neoptera</taxon>
        <taxon>Endopterygota</taxon>
        <taxon>Diptera</taxon>
        <taxon>Nematocera</taxon>
        <taxon>Culicoidea</taxon>
        <taxon>Culicidae</taxon>
        <taxon>Anophelinae</taxon>
        <taxon>Anopheles</taxon>
    </lineage>
</organism>
<evidence type="ECO:0000256" key="20">
    <source>
        <dbReference type="ARBA" id="ARBA00023145"/>
    </source>
</evidence>
<gene>
    <name evidence="30" type="ORF">ZHAS_00014716</name>
</gene>
<evidence type="ECO:0000256" key="4">
    <source>
        <dbReference type="ARBA" id="ARBA00010370"/>
    </source>
</evidence>
<dbReference type="UniPathway" id="UPA00378"/>
<feature type="binding site" evidence="24">
    <location>
        <position position="230"/>
    </location>
    <ligand>
        <name>Ca(2+)</name>
        <dbReference type="ChEBI" id="CHEBI:29108"/>
        <label>2</label>
    </ligand>
</feature>
<dbReference type="InterPro" id="IPR004856">
    <property type="entry name" value="Glyco_trans_ALG6/ALG8"/>
</dbReference>
<dbReference type="VEuPathDB" id="VectorBase:ASIC014716"/>
<feature type="transmembrane region" description="Helical" evidence="27">
    <location>
        <begin position="683"/>
        <end position="703"/>
    </location>
</feature>
<feature type="binding site" evidence="24">
    <location>
        <position position="202"/>
    </location>
    <ligand>
        <name>Zn(2+)</name>
        <dbReference type="ChEBI" id="CHEBI:29105"/>
        <label>1</label>
    </ligand>
</feature>
<keyword evidence="19 27" id="KW-0472">Membrane</keyword>
<evidence type="ECO:0000256" key="16">
    <source>
        <dbReference type="ARBA" id="ARBA00022837"/>
    </source>
</evidence>
<proteinExistence type="inferred from homology"/>
<feature type="transmembrane region" description="Helical" evidence="27">
    <location>
        <begin position="921"/>
        <end position="936"/>
    </location>
</feature>
<feature type="binding site" evidence="24">
    <location>
        <position position="209"/>
    </location>
    <ligand>
        <name>Ca(2+)</name>
        <dbReference type="ChEBI" id="CHEBI:29108"/>
        <label>3</label>
    </ligand>
</feature>
<dbReference type="FunFam" id="3.40.390.10:FF:000022">
    <property type="entry name" value="Matrix metalloproteinase 1, isoform C"/>
    <property type="match status" value="1"/>
</dbReference>
<dbReference type="InterPro" id="IPR036365">
    <property type="entry name" value="PGBD-like_sf"/>
</dbReference>
<feature type="binding site" evidence="24">
    <location>
        <position position="237"/>
    </location>
    <ligand>
        <name>Ca(2+)</name>
        <dbReference type="ChEBI" id="CHEBI:29108"/>
        <label>3</label>
    </ligand>
</feature>
<dbReference type="PANTHER" id="PTHR12413:SF2">
    <property type="entry name" value="DOLICHYL PYROPHOSPHATE GLC1MAN9GLCNAC2 ALPHA-1,3-GLUCOSYLTRANSFERASE-RELATED"/>
    <property type="match status" value="1"/>
</dbReference>
<evidence type="ECO:0000256" key="12">
    <source>
        <dbReference type="ARBA" id="ARBA00022737"/>
    </source>
</evidence>
<evidence type="ECO:0000313" key="31">
    <source>
        <dbReference type="EnsemblMetazoa" id="ASIC014716-PA"/>
    </source>
</evidence>
<dbReference type="OMA" id="NPHITDD"/>
<comment type="similarity">
    <text evidence="4">Belongs to the peptidase M10A family.</text>
</comment>
<evidence type="ECO:0000256" key="9">
    <source>
        <dbReference type="ARBA" id="ARBA00022692"/>
    </source>
</evidence>
<dbReference type="GO" id="GO:0008270">
    <property type="term" value="F:zinc ion binding"/>
    <property type="evidence" value="ECO:0007669"/>
    <property type="project" value="InterPro"/>
</dbReference>
<keyword evidence="14" id="KW-0256">Endoplasmic reticulum</keyword>
<keyword evidence="15 24" id="KW-0862">Zinc</keyword>
<dbReference type="InterPro" id="IPR018487">
    <property type="entry name" value="Hemopexin-like_repeat"/>
</dbReference>
<dbReference type="PANTHER" id="PTHR12413">
    <property type="entry name" value="DOLICHYL GLYCOSYLTRANSFERASE"/>
    <property type="match status" value="1"/>
</dbReference>
<dbReference type="Pfam" id="PF03155">
    <property type="entry name" value="Alg6_Alg8"/>
    <property type="match status" value="1"/>
</dbReference>
<evidence type="ECO:0000256" key="2">
    <source>
        <dbReference type="ARBA" id="ARBA00004922"/>
    </source>
</evidence>
<evidence type="ECO:0000256" key="28">
    <source>
        <dbReference type="SAM" id="SignalP"/>
    </source>
</evidence>
<feature type="binding site" evidence="24">
    <location>
        <position position="258"/>
    </location>
    <ligand>
        <name>Zn(2+)</name>
        <dbReference type="ChEBI" id="CHEBI:29105"/>
        <label>2</label>
        <note>catalytic</note>
    </ligand>
</feature>
<dbReference type="GO" id="GO:0031012">
    <property type="term" value="C:extracellular matrix"/>
    <property type="evidence" value="ECO:0007669"/>
    <property type="project" value="InterPro"/>
</dbReference>
<dbReference type="EMBL" id="KE525320">
    <property type="protein sequence ID" value="KFB46717.1"/>
    <property type="molecule type" value="Genomic_DNA"/>
</dbReference>
<feature type="transmembrane region" description="Helical" evidence="27">
    <location>
        <begin position="965"/>
        <end position="985"/>
    </location>
</feature>
<dbReference type="PROSITE" id="PS51642">
    <property type="entry name" value="HEMOPEXIN_2"/>
    <property type="match status" value="3"/>
</dbReference>
<feature type="repeat" description="Hemopexin" evidence="26">
    <location>
        <begin position="445"/>
        <end position="491"/>
    </location>
</feature>
<evidence type="ECO:0000256" key="14">
    <source>
        <dbReference type="ARBA" id="ARBA00022824"/>
    </source>
</evidence>
<evidence type="ECO:0000256" key="25">
    <source>
        <dbReference type="PIRSR" id="PIRSR621190-5"/>
    </source>
</evidence>
<sequence length="1065" mass="120612">MKPLLCLIAGVLWSMAPATIGAPATVPSKEMVRDQEVLDRSKQKPYANNLTPHRWLPFSLQLDFMRRFGYLEKGPSQAEALYSGEAIVDAIRHVQKFAALPETGVLDRRTLELMSAPRCGVVDVMQHDQSLRHRRYVIGSESWRKRRITYFIANWSSKVGEDSVAKFMAKAFDEWSKYSKLRFVRVYDPSADIIIGFGSGHHGDNYPFDGPGNILAHAFYPYEMNAYGGDIHFDEDENWKENSTHLGEGVDFYSVAIHELGHSLGLAHSPVYSSLMFPYYKGIAQGTLDYDDILAMYQLYIQNPHITDDPDWVDVTQPTTEMYVFSTDTPAPRLPDLDADQAPYSERPLPSTTEVYNVPITFVGDYETVDEHIRRHYSPPQVTHVPEYTPVPDICSGSFDAIGLLRGEIFIFKGAYLWRLTEKYRIKEGYPVKIWQVFRGFPKTVTHIDAVYERLDDNAIVLFSGRSYWVFDALNFLRPEVRPLTDYGLPEDLERIDAAMVWPKNNKTYLFAGDRFWRYNDTALEMDEGYPSPMDRWFGIPRDIDAATAVASAVFSFSTSCQVETLQSIPENVFISASNCRSTDFEVHRNWLAITHSLPLSRWYYEKTSEWTLDYPPFFAYFEWLLSQVAKSFDPRMLEVKNLNYASEQTVLFQRFSVIVTDVVFALGVRRCLRALTGGDSKASRSVLIGGALLLGNAGLLMVDHIHFQYNGFLFGVLLLSIGALMENRPLQSAFLFAVLLNLKHIFIYVAPVYMVYLLRFYCLRGSTVGRAVMKLIKLGSVVVGVCLLSFGPFYNHIPQVLSRLFPFKRGLTHAYWAPNFWALYNTADKALAIALGRPGTATNASSTSGLVQTFEHSVLPSISPLVTFALTGVAMLPVVVKLWTLKTSLSPAHLGRCFVRAIVLCGCTSFLFGWHVHEKAILMVLIPLTLLAVGNQQDARWTIFLGIVAHYSLFPLLFKPELTLVKISLHIAYTAISVVFLKLLHRGTFFRMHEFLYLAGFPILCVYENVVHGAIGLQERLPFLPLLLTSVYCAVGVVYFWIAYQVAFLRASNTESVTEGKKKK</sequence>
<keyword evidence="11 28" id="KW-0732">Signal</keyword>
<dbReference type="Pfam" id="PF00045">
    <property type="entry name" value="Hemopexin"/>
    <property type="match status" value="3"/>
</dbReference>
<feature type="chain" id="PRO_5001784528" description="dolichyl-P-Glc:Glc1Man9GlcNAc2-PP-dolichol alpha-1,3-glucosyltransferase" evidence="28">
    <location>
        <begin position="22"/>
        <end position="1065"/>
    </location>
</feature>
<feature type="transmembrane region" description="Helical" evidence="27">
    <location>
        <begin position="746"/>
        <end position="764"/>
    </location>
</feature>
<keyword evidence="21" id="KW-1015">Disulfide bond</keyword>
<evidence type="ECO:0000256" key="13">
    <source>
        <dbReference type="ARBA" id="ARBA00022801"/>
    </source>
</evidence>
<comment type="cofactor">
    <cofactor evidence="24">
        <name>Zn(2+)</name>
        <dbReference type="ChEBI" id="CHEBI:29105"/>
    </cofactor>
    <text evidence="24">Binds 2 Zn(2+) ions per subunit.</text>
</comment>
<evidence type="ECO:0000256" key="15">
    <source>
        <dbReference type="ARBA" id="ARBA00022833"/>
    </source>
</evidence>
<dbReference type="EMBL" id="ATLV01021573">
    <property type="status" value="NOT_ANNOTATED_CDS"/>
    <property type="molecule type" value="Genomic_DNA"/>
</dbReference>
<comment type="subcellular location">
    <subcellularLocation>
        <location evidence="1">Endoplasmic reticulum membrane</location>
        <topology evidence="1">Multi-pass membrane protein</topology>
    </subcellularLocation>
</comment>
<dbReference type="GO" id="GO:0006508">
    <property type="term" value="P:proteolysis"/>
    <property type="evidence" value="ECO:0007669"/>
    <property type="project" value="UniProtKB-KW"/>
</dbReference>
<feature type="transmembrane region" description="Helical" evidence="27">
    <location>
        <begin position="943"/>
        <end position="959"/>
    </location>
</feature>
<dbReference type="FunFam" id="2.110.10.10:FF:000002">
    <property type="entry name" value="Matrix metallopeptidase 3"/>
    <property type="match status" value="1"/>
</dbReference>
<dbReference type="EnsemblMetazoa" id="ASIC014716-RA">
    <property type="protein sequence ID" value="ASIC014716-PA"/>
    <property type="gene ID" value="ASIC014716"/>
</dbReference>
<feature type="binding site" evidence="24">
    <location>
        <position position="545"/>
    </location>
    <ligand>
        <name>Ca(2+)</name>
        <dbReference type="ChEBI" id="CHEBI:29108"/>
        <label>4</label>
    </ligand>
</feature>
<dbReference type="PRINTS" id="PR00138">
    <property type="entry name" value="MATRIXIN"/>
</dbReference>
<dbReference type="InterPro" id="IPR000585">
    <property type="entry name" value="Hemopexin-like_dom"/>
</dbReference>
<evidence type="ECO:0000256" key="7">
    <source>
        <dbReference type="ARBA" id="ARBA00022676"/>
    </source>
</evidence>
<feature type="binding site" evidence="24">
    <location>
        <position position="499"/>
    </location>
    <ligand>
        <name>Ca(2+)</name>
        <dbReference type="ChEBI" id="CHEBI:29108"/>
        <label>5</label>
    </ligand>
</feature>
<evidence type="ECO:0000259" key="29">
    <source>
        <dbReference type="SMART" id="SM00235"/>
    </source>
</evidence>
<dbReference type="InterPro" id="IPR021190">
    <property type="entry name" value="Pept_M10A"/>
</dbReference>
<dbReference type="Pfam" id="PF00413">
    <property type="entry name" value="Peptidase_M10"/>
    <property type="match status" value="1"/>
</dbReference>
<feature type="transmembrane region" description="Helical" evidence="27">
    <location>
        <begin position="866"/>
        <end position="886"/>
    </location>
</feature>
<dbReference type="SUPFAM" id="SSF50923">
    <property type="entry name" value="Hemopexin-like domain"/>
    <property type="match status" value="1"/>
</dbReference>
<feature type="binding site" evidence="24">
    <location>
        <position position="400"/>
    </location>
    <ligand>
        <name>Ca(2+)</name>
        <dbReference type="ChEBI" id="CHEBI:29108"/>
        <label>4</label>
    </ligand>
</feature>
<evidence type="ECO:0000256" key="8">
    <source>
        <dbReference type="ARBA" id="ARBA00022679"/>
    </source>
</evidence>
<evidence type="ECO:0000256" key="11">
    <source>
        <dbReference type="ARBA" id="ARBA00022729"/>
    </source>
</evidence>
<evidence type="ECO:0000256" key="17">
    <source>
        <dbReference type="ARBA" id="ARBA00022989"/>
    </source>
</evidence>
<feature type="repeat" description="Hemopexin" evidence="26">
    <location>
        <begin position="392"/>
        <end position="441"/>
    </location>
</feature>
<feature type="binding site" evidence="24">
    <location>
        <position position="449"/>
    </location>
    <ligand>
        <name>Ca(2+)</name>
        <dbReference type="ChEBI" id="CHEBI:29108"/>
        <label>4</label>
    </ligand>
</feature>
<feature type="short sequence motif" description="Cysteine switch" evidence="25">
    <location>
        <begin position="117"/>
        <end position="124"/>
    </location>
</feature>
<feature type="transmembrane region" description="Helical" evidence="27">
    <location>
        <begin position="1024"/>
        <end position="1043"/>
    </location>
</feature>
<dbReference type="Gene3D" id="3.40.390.10">
    <property type="entry name" value="Collagenase (Catalytic Domain)"/>
    <property type="match status" value="1"/>
</dbReference>
<feature type="binding site" evidence="24">
    <location>
        <position position="237"/>
    </location>
    <ligand>
        <name>Ca(2+)</name>
        <dbReference type="ChEBI" id="CHEBI:29108"/>
        <label>1</label>
    </ligand>
</feature>
<keyword evidence="12" id="KW-0677">Repeat</keyword>
<dbReference type="InterPro" id="IPR024079">
    <property type="entry name" value="MetalloPept_cat_dom_sf"/>
</dbReference>
<feature type="signal peptide" evidence="28">
    <location>
        <begin position="1"/>
        <end position="21"/>
    </location>
</feature>
<evidence type="ECO:0000256" key="24">
    <source>
        <dbReference type="PIRSR" id="PIRSR621190-2"/>
    </source>
</evidence>
<keyword evidence="8" id="KW-0808">Transferase</keyword>
<protein>
    <recommendedName>
        <fullName evidence="5">dolichyl-P-Glc:Glc1Man9GlcNAc2-PP-dolichol alpha-1,3-glucosyltransferase</fullName>
        <ecNumber evidence="5">2.4.1.265</ecNumber>
    </recommendedName>
    <alternativeName>
        <fullName evidence="22">Asparagine-linked glycosylation protein 8 homolog</fullName>
    </alternativeName>
</protein>
<dbReference type="InterPro" id="IPR033739">
    <property type="entry name" value="M10A_MMP"/>
</dbReference>
<dbReference type="CDD" id="cd00094">
    <property type="entry name" value="HX"/>
    <property type="match status" value="1"/>
</dbReference>
<reference evidence="31" key="2">
    <citation type="submission" date="2020-05" db="UniProtKB">
        <authorList>
            <consortium name="EnsemblMetazoa"/>
        </authorList>
    </citation>
    <scope>IDENTIFICATION</scope>
</reference>